<dbReference type="CDD" id="cd00317">
    <property type="entry name" value="cyclophilin"/>
    <property type="match status" value="1"/>
</dbReference>
<dbReference type="SUPFAM" id="SSF50891">
    <property type="entry name" value="Cyclophilin-like"/>
    <property type="match status" value="1"/>
</dbReference>
<dbReference type="InterPro" id="IPR044666">
    <property type="entry name" value="Cyclophilin_A-like"/>
</dbReference>
<evidence type="ECO:0000256" key="3">
    <source>
        <dbReference type="ARBA" id="ARBA00023110"/>
    </source>
</evidence>
<reference evidence="6 7" key="1">
    <citation type="journal article" date="2010" name="Stand. Genomic Sci.">
        <title>Complete genome sequence of Coraliomargarita akajimensis type strain (04OKA010-24).</title>
        <authorList>
            <person name="Mavromatis K."/>
            <person name="Abt B."/>
            <person name="Brambilla E."/>
            <person name="Lapidus A."/>
            <person name="Copeland A."/>
            <person name="Deshpande S."/>
            <person name="Nolan M."/>
            <person name="Lucas S."/>
            <person name="Tice H."/>
            <person name="Cheng J.F."/>
            <person name="Han C."/>
            <person name="Detter J.C."/>
            <person name="Woyke T."/>
            <person name="Goodwin L."/>
            <person name="Pitluck S."/>
            <person name="Held B."/>
            <person name="Brettin T."/>
            <person name="Tapia R."/>
            <person name="Ivanova N."/>
            <person name="Mikhailova N."/>
            <person name="Pati A."/>
            <person name="Liolios K."/>
            <person name="Chen A."/>
            <person name="Palaniappan K."/>
            <person name="Land M."/>
            <person name="Hauser L."/>
            <person name="Chang Y.J."/>
            <person name="Jeffries C.D."/>
            <person name="Rohde M."/>
            <person name="Goker M."/>
            <person name="Bristow J."/>
            <person name="Eisen J.A."/>
            <person name="Markowitz V."/>
            <person name="Hugenholtz P."/>
            <person name="Klenk H.P."/>
            <person name="Kyrpides N.C."/>
        </authorList>
    </citation>
    <scope>NUCLEOTIDE SEQUENCE [LARGE SCALE GENOMIC DNA]</scope>
    <source>
        <strain evidence="7">DSM 45221 / IAM 15411 / JCM 23193 / KCTC 12865</strain>
    </source>
</reference>
<keyword evidence="7" id="KW-1185">Reference proteome</keyword>
<sequence length="461" mass="50074">MFNVHPLSPENNLCQNHHAAYNPPPMKSLLLATSLTLSLAANLHAQIYADVSVSAGASPLGTFRIQLHHDKAPRTVANFIGLATGQRNWIDPSTGQLQVDKPYYDGLIFHRLIHNFMIQGGDPLGTGSSGPGYIFQDEFDPSLTHTDYAVSMANSGANSNGSQFFITLSAPSWLDNLHSVFGEVIDDASYPNSRALIDGFKNSTNFPTTNDRPDTPITIDSIHFSGPDYASFDIHDASHQLPPVSALSMQLQHVASTGDFYLRWDAQRKHDYPLYYGADLINWQAAGNLLSMDDIPNYQVDITGIATTDTSFYRNCQVDYSAVADAPQNILAAGNSFALQPNGGTLTLNFDGLGGGTWTFVYSDGITPNDSGNITSSTQTNNSTYPVPTSGSYISSRTYARFLSLRQITVYLDGAAGPDQLTAIQPLLSFHETNSGWFDGAVLSTPANARFRGSFLYTVLE</sequence>
<name>D5EQ16_CORAD</name>
<dbReference type="InterPro" id="IPR029000">
    <property type="entry name" value="Cyclophilin-like_dom_sf"/>
</dbReference>
<evidence type="ECO:0000256" key="1">
    <source>
        <dbReference type="ARBA" id="ARBA00007365"/>
    </source>
</evidence>
<evidence type="ECO:0000256" key="2">
    <source>
        <dbReference type="ARBA" id="ARBA00013194"/>
    </source>
</evidence>
<dbReference type="GO" id="GO:0003755">
    <property type="term" value="F:peptidyl-prolyl cis-trans isomerase activity"/>
    <property type="evidence" value="ECO:0007669"/>
    <property type="project" value="UniProtKB-KW"/>
</dbReference>
<evidence type="ECO:0000313" key="7">
    <source>
        <dbReference type="Proteomes" id="UP000000925"/>
    </source>
</evidence>
<dbReference type="PRINTS" id="PR00153">
    <property type="entry name" value="CSAPPISMRASE"/>
</dbReference>
<dbReference type="EC" id="5.2.1.8" evidence="2"/>
<evidence type="ECO:0000259" key="5">
    <source>
        <dbReference type="PROSITE" id="PS50072"/>
    </source>
</evidence>
<dbReference type="PROSITE" id="PS00170">
    <property type="entry name" value="CSA_PPIASE_1"/>
    <property type="match status" value="1"/>
</dbReference>
<keyword evidence="3" id="KW-0697">Rotamase</keyword>
<dbReference type="PROSITE" id="PS50072">
    <property type="entry name" value="CSA_PPIASE_2"/>
    <property type="match status" value="1"/>
</dbReference>
<organism evidence="6 7">
    <name type="scientific">Coraliomargarita akajimensis (strain DSM 45221 / IAM 15411 / JCM 23193 / KCTC 12865 / 04OKA010-24)</name>
    <dbReference type="NCBI Taxonomy" id="583355"/>
    <lineage>
        <taxon>Bacteria</taxon>
        <taxon>Pseudomonadati</taxon>
        <taxon>Verrucomicrobiota</taxon>
        <taxon>Opitutia</taxon>
        <taxon>Puniceicoccales</taxon>
        <taxon>Coraliomargaritaceae</taxon>
        <taxon>Coraliomargarita</taxon>
    </lineage>
</organism>
<evidence type="ECO:0000256" key="4">
    <source>
        <dbReference type="ARBA" id="ARBA00023235"/>
    </source>
</evidence>
<accession>D5EQ16</accession>
<evidence type="ECO:0000313" key="6">
    <source>
        <dbReference type="EMBL" id="ADE55749.1"/>
    </source>
</evidence>
<dbReference type="Pfam" id="PF00160">
    <property type="entry name" value="Pro_isomerase"/>
    <property type="match status" value="1"/>
</dbReference>
<dbReference type="Proteomes" id="UP000000925">
    <property type="component" value="Chromosome"/>
</dbReference>
<dbReference type="PANTHER" id="PTHR45625:SF4">
    <property type="entry name" value="PEPTIDYLPROLYL ISOMERASE DOMAIN AND WD REPEAT-CONTAINING PROTEIN 1"/>
    <property type="match status" value="1"/>
</dbReference>
<comment type="similarity">
    <text evidence="1">Belongs to the cyclophilin-type PPIase family.</text>
</comment>
<dbReference type="KEGG" id="caa:Caka_2734"/>
<dbReference type="STRING" id="583355.Caka_2734"/>
<dbReference type="EMBL" id="CP001998">
    <property type="protein sequence ID" value="ADE55749.1"/>
    <property type="molecule type" value="Genomic_DNA"/>
</dbReference>
<dbReference type="HOGENOM" id="CLU_592794_0_0_0"/>
<dbReference type="Gene3D" id="2.40.100.10">
    <property type="entry name" value="Cyclophilin-like"/>
    <property type="match status" value="1"/>
</dbReference>
<dbReference type="InterPro" id="IPR002130">
    <property type="entry name" value="Cyclophilin-type_PPIase_dom"/>
</dbReference>
<proteinExistence type="inferred from homology"/>
<dbReference type="GO" id="GO:0006457">
    <property type="term" value="P:protein folding"/>
    <property type="evidence" value="ECO:0007669"/>
    <property type="project" value="InterPro"/>
</dbReference>
<dbReference type="AlphaFoldDB" id="D5EQ16"/>
<dbReference type="PANTHER" id="PTHR45625">
    <property type="entry name" value="PEPTIDYL-PROLYL CIS-TRANS ISOMERASE-RELATED"/>
    <property type="match status" value="1"/>
</dbReference>
<keyword evidence="4 6" id="KW-0413">Isomerase</keyword>
<dbReference type="InterPro" id="IPR020892">
    <property type="entry name" value="Cyclophilin-type_PPIase_CS"/>
</dbReference>
<protein>
    <recommendedName>
        <fullName evidence="2">peptidylprolyl isomerase</fullName>
        <ecNumber evidence="2">5.2.1.8</ecNumber>
    </recommendedName>
</protein>
<dbReference type="eggNOG" id="COG0652">
    <property type="taxonomic scope" value="Bacteria"/>
</dbReference>
<gene>
    <name evidence="6" type="ordered locus">Caka_2734</name>
</gene>
<feature type="domain" description="PPIase cyclophilin-type" evidence="5">
    <location>
        <begin position="50"/>
        <end position="224"/>
    </location>
</feature>